<keyword evidence="3" id="KW-1185">Reference proteome</keyword>
<dbReference type="BioCyc" id="TSAC1094508:GLMA-471-MONOMER"/>
<keyword evidence="1" id="KW-1133">Transmembrane helix</keyword>
<dbReference type="RefSeq" id="WP_014757421.1">
    <property type="nucleotide sequence ID" value="NC_017992.1"/>
</dbReference>
<feature type="transmembrane region" description="Helical" evidence="1">
    <location>
        <begin position="14"/>
        <end position="38"/>
    </location>
</feature>
<protein>
    <submittedName>
        <fullName evidence="2">Uncharacterized protein</fullName>
    </submittedName>
</protein>
<reference evidence="2 3" key="1">
    <citation type="journal article" date="2014" name="Appl. Environ. Microbiol.">
        <title>Profile of Secreted Hydrolases, Associated Proteins, and SlpA in Thermoanaerobacterium saccharolyticum during the Degradation of Hemicellulose.</title>
        <authorList>
            <person name="Currie D.H."/>
            <person name="Guss A.M."/>
            <person name="Herring C.D."/>
            <person name="Giannone R.J."/>
            <person name="Johnson C.M."/>
            <person name="Lankford P.K."/>
            <person name="Brown S.D."/>
            <person name="Hettich R.L."/>
            <person name="Lynd L.R."/>
        </authorList>
    </citation>
    <scope>NUCLEOTIDE SEQUENCE [LARGE SCALE GENOMIC DNA]</scope>
    <source>
        <strain evidence="3">DSM 8691 / JW/SL-YS485</strain>
    </source>
</reference>
<feature type="transmembrane region" description="Helical" evidence="1">
    <location>
        <begin position="93"/>
        <end position="119"/>
    </location>
</feature>
<keyword evidence="1" id="KW-0812">Transmembrane</keyword>
<name>I3VSK6_THESW</name>
<feature type="transmembrane region" description="Helical" evidence="1">
    <location>
        <begin position="59"/>
        <end position="78"/>
    </location>
</feature>
<evidence type="ECO:0000256" key="1">
    <source>
        <dbReference type="SAM" id="Phobius"/>
    </source>
</evidence>
<gene>
    <name evidence="2" type="ordered locus">Tsac_0473</name>
</gene>
<organism evidence="2 3">
    <name type="scientific">Thermoanaerobacterium saccharolyticum (strain DSM 8691 / JW/SL-YS485)</name>
    <dbReference type="NCBI Taxonomy" id="1094508"/>
    <lineage>
        <taxon>Bacteria</taxon>
        <taxon>Bacillati</taxon>
        <taxon>Bacillota</taxon>
        <taxon>Clostridia</taxon>
        <taxon>Thermoanaerobacterales</taxon>
        <taxon>Thermoanaerobacteraceae</taxon>
        <taxon>Thermoanaerobacterium</taxon>
    </lineage>
</organism>
<dbReference type="KEGG" id="tsh:Tsac_0473"/>
<evidence type="ECO:0000313" key="2">
    <source>
        <dbReference type="EMBL" id="AFK85501.1"/>
    </source>
</evidence>
<evidence type="ECO:0000313" key="3">
    <source>
        <dbReference type="Proteomes" id="UP000006178"/>
    </source>
</evidence>
<dbReference type="PATRIC" id="fig|1094508.3.peg.478"/>
<dbReference type="STRING" id="1094508.Tsac_0473"/>
<dbReference type="EMBL" id="CP003184">
    <property type="protein sequence ID" value="AFK85501.1"/>
    <property type="molecule type" value="Genomic_DNA"/>
</dbReference>
<accession>I3VSK6</accession>
<feature type="transmembrane region" description="Helical" evidence="1">
    <location>
        <begin position="131"/>
        <end position="149"/>
    </location>
</feature>
<sequence length="264" mass="31756">MLLYLIKEYLKDKLFFAILLINIIYIFINLLNYIWALIKYQMLEIELKKIREKNITNNIYIDFIALVYKFFNFIYIFLSRLIKKSKIRFNIDLIYSIISTIIIFLMSIKVLYGFVYLFIRIILIKITLVKDAYAYFTLTIVLTIVAYFPDKVGLWLQDSLYKFVIKFFKKKTHVLEESLYTSKSIILFLRPKLWVYLISIFITVINSFELISNTTIFINNLWIQIKPIISESVISFIVIDRFINLFKNEYKKIKEEAPKLTNHQ</sequence>
<dbReference type="AlphaFoldDB" id="I3VSK6"/>
<feature type="transmembrane region" description="Helical" evidence="1">
    <location>
        <begin position="193"/>
        <end position="211"/>
    </location>
</feature>
<proteinExistence type="predicted"/>
<keyword evidence="1" id="KW-0472">Membrane</keyword>
<dbReference type="Proteomes" id="UP000006178">
    <property type="component" value="Chromosome"/>
</dbReference>